<gene>
    <name evidence="2" type="ORF">FPL14_21980</name>
</gene>
<keyword evidence="3" id="KW-1185">Reference proteome</keyword>
<sequence>MTRNKALWILIATQILFLLFVPVWLFMTGIAVMAIADPNAGEAAIWLVMIYVLLYPVGLLLALILGWIKFAASKFKAALIWNAVPWLWIAPLGGFLIFANS</sequence>
<dbReference type="Proteomes" id="UP000515679">
    <property type="component" value="Chromosome"/>
</dbReference>
<evidence type="ECO:0000313" key="2">
    <source>
        <dbReference type="EMBL" id="QMV43549.1"/>
    </source>
</evidence>
<organism evidence="2 3">
    <name type="scientific">Cohnella cholangitidis</name>
    <dbReference type="NCBI Taxonomy" id="2598458"/>
    <lineage>
        <taxon>Bacteria</taxon>
        <taxon>Bacillati</taxon>
        <taxon>Bacillota</taxon>
        <taxon>Bacilli</taxon>
        <taxon>Bacillales</taxon>
        <taxon>Paenibacillaceae</taxon>
        <taxon>Cohnella</taxon>
    </lineage>
</organism>
<name>A0A7G5C2W5_9BACL</name>
<reference evidence="2 3" key="1">
    <citation type="submission" date="2019-07" db="EMBL/GenBank/DDBJ databases">
        <authorList>
            <person name="Kim J.K."/>
            <person name="Cheong H.-M."/>
            <person name="Choi Y."/>
            <person name="Hwang K.J."/>
            <person name="Lee S."/>
            <person name="Choi C."/>
        </authorList>
    </citation>
    <scope>NUCLEOTIDE SEQUENCE [LARGE SCALE GENOMIC DNA]</scope>
    <source>
        <strain evidence="2 3">KS 22</strain>
    </source>
</reference>
<dbReference type="RefSeq" id="WP_182299784.1">
    <property type="nucleotide sequence ID" value="NZ_CP041969.1"/>
</dbReference>
<feature type="transmembrane region" description="Helical" evidence="1">
    <location>
        <begin position="7"/>
        <end position="32"/>
    </location>
</feature>
<accession>A0A7G5C2W5</accession>
<feature type="transmembrane region" description="Helical" evidence="1">
    <location>
        <begin position="79"/>
        <end position="99"/>
    </location>
</feature>
<dbReference type="EMBL" id="CP041969">
    <property type="protein sequence ID" value="QMV43549.1"/>
    <property type="molecule type" value="Genomic_DNA"/>
</dbReference>
<keyword evidence="1" id="KW-1133">Transmembrane helix</keyword>
<feature type="transmembrane region" description="Helical" evidence="1">
    <location>
        <begin position="44"/>
        <end position="67"/>
    </location>
</feature>
<proteinExistence type="predicted"/>
<evidence type="ECO:0000313" key="3">
    <source>
        <dbReference type="Proteomes" id="UP000515679"/>
    </source>
</evidence>
<keyword evidence="1" id="KW-0812">Transmembrane</keyword>
<protein>
    <submittedName>
        <fullName evidence="2">Uncharacterized protein</fullName>
    </submittedName>
</protein>
<keyword evidence="1" id="KW-0472">Membrane</keyword>
<dbReference type="KEGG" id="cchl:FPL14_21980"/>
<dbReference type="AlphaFoldDB" id="A0A7G5C2W5"/>
<evidence type="ECO:0000256" key="1">
    <source>
        <dbReference type="SAM" id="Phobius"/>
    </source>
</evidence>